<keyword evidence="2" id="KW-0547">Nucleotide-binding</keyword>
<dbReference type="EMBL" id="JAGRRH010000116">
    <property type="protein sequence ID" value="KAG7336594.1"/>
    <property type="molecule type" value="Genomic_DNA"/>
</dbReference>
<comment type="caution">
    <text evidence="2">The sequence shown here is derived from an EMBL/GenBank/DDBJ whole genome shotgun (WGS) entry which is preliminary data.</text>
</comment>
<dbReference type="OrthoDB" id="42040at2759"/>
<proteinExistence type="predicted"/>
<gene>
    <name evidence="3" type="ORF">IV203_014888</name>
    <name evidence="2" type="ORF">IV203_020426</name>
</gene>
<sequence>MYNKLVAYKKNNGHTLVPYESPEHPGLGFWVVAQRASLDSMVEARKTALDAIGFVWDPFKKAWWDKMFQRFSDMQAKNVCDSNDKVDWKDEELNRWIRTQRQKYRKGTLSKERISML</sequence>
<reference evidence="2" key="1">
    <citation type="journal article" date="2021" name="Sci. Rep.">
        <title>Diploid genomic architecture of Nitzschia inconspicua, an elite biomass production diatom.</title>
        <authorList>
            <person name="Oliver A."/>
            <person name="Podell S."/>
            <person name="Pinowska A."/>
            <person name="Traller J.C."/>
            <person name="Smith S.R."/>
            <person name="McClure R."/>
            <person name="Beliaev A."/>
            <person name="Bohutskyi P."/>
            <person name="Hill E.A."/>
            <person name="Rabines A."/>
            <person name="Zheng H."/>
            <person name="Allen L.Z."/>
            <person name="Kuo A."/>
            <person name="Grigoriev I.V."/>
            <person name="Allen A.E."/>
            <person name="Hazlebeck D."/>
            <person name="Allen E.E."/>
        </authorList>
    </citation>
    <scope>NUCLEOTIDE SEQUENCE</scope>
    <source>
        <strain evidence="2">Hildebrandi</strain>
    </source>
</reference>
<dbReference type="Proteomes" id="UP000693970">
    <property type="component" value="Unassembled WGS sequence"/>
</dbReference>
<dbReference type="InterPro" id="IPR005114">
    <property type="entry name" value="Helicase_assoc"/>
</dbReference>
<evidence type="ECO:0000313" key="3">
    <source>
        <dbReference type="EMBL" id="KAG7358300.1"/>
    </source>
</evidence>
<keyword evidence="2" id="KW-0347">Helicase</keyword>
<dbReference type="Pfam" id="PF03457">
    <property type="entry name" value="HA"/>
    <property type="match status" value="2"/>
</dbReference>
<keyword evidence="2" id="KW-0378">Hydrolase</keyword>
<protein>
    <submittedName>
        <fullName evidence="2">Helicase domain protein</fullName>
    </submittedName>
</protein>
<dbReference type="AlphaFoldDB" id="A0A9K3K4I0"/>
<feature type="domain" description="Helicase-associated" evidence="1">
    <location>
        <begin position="64"/>
        <end position="117"/>
    </location>
</feature>
<keyword evidence="2" id="KW-0067">ATP-binding</keyword>
<keyword evidence="4" id="KW-1185">Reference proteome</keyword>
<organism evidence="2 4">
    <name type="scientific">Nitzschia inconspicua</name>
    <dbReference type="NCBI Taxonomy" id="303405"/>
    <lineage>
        <taxon>Eukaryota</taxon>
        <taxon>Sar</taxon>
        <taxon>Stramenopiles</taxon>
        <taxon>Ochrophyta</taxon>
        <taxon>Bacillariophyta</taxon>
        <taxon>Bacillariophyceae</taxon>
        <taxon>Bacillariophycidae</taxon>
        <taxon>Bacillariales</taxon>
        <taxon>Bacillariaceae</taxon>
        <taxon>Nitzschia</taxon>
    </lineage>
</organism>
<evidence type="ECO:0000313" key="4">
    <source>
        <dbReference type="Proteomes" id="UP000693970"/>
    </source>
</evidence>
<name>A0A9K3K4I0_9STRA</name>
<dbReference type="PANTHER" id="PTHR33418">
    <property type="entry name" value="HELICASE-ASSOCIATED"/>
    <property type="match status" value="1"/>
</dbReference>
<feature type="domain" description="Helicase-associated" evidence="1">
    <location>
        <begin position="1"/>
        <end position="54"/>
    </location>
</feature>
<dbReference type="EMBL" id="JAGRRH010000014">
    <property type="protein sequence ID" value="KAG7358300.1"/>
    <property type="molecule type" value="Genomic_DNA"/>
</dbReference>
<reference evidence="2" key="2">
    <citation type="submission" date="2021-04" db="EMBL/GenBank/DDBJ databases">
        <authorList>
            <person name="Podell S."/>
        </authorList>
    </citation>
    <scope>NUCLEOTIDE SEQUENCE</scope>
    <source>
        <strain evidence="2">Hildebrandi</strain>
    </source>
</reference>
<accession>A0A9K3K4I0</accession>
<dbReference type="GO" id="GO:0004386">
    <property type="term" value="F:helicase activity"/>
    <property type="evidence" value="ECO:0007669"/>
    <property type="project" value="UniProtKB-KW"/>
</dbReference>
<evidence type="ECO:0000313" key="2">
    <source>
        <dbReference type="EMBL" id="KAG7336594.1"/>
    </source>
</evidence>
<evidence type="ECO:0000259" key="1">
    <source>
        <dbReference type="Pfam" id="PF03457"/>
    </source>
</evidence>
<dbReference type="PANTHER" id="PTHR33418:SF1">
    <property type="entry name" value="HELICASE-ASSOCIATED DOMAIN-CONTAINING PROTEIN"/>
    <property type="match status" value="1"/>
</dbReference>